<comment type="similarity">
    <text evidence="5">Belongs to the anthrone oxygenase family.</text>
</comment>
<dbReference type="AlphaFoldDB" id="A0AAN6ZEW3"/>
<dbReference type="EMBL" id="MU853407">
    <property type="protein sequence ID" value="KAK4135141.1"/>
    <property type="molecule type" value="Genomic_DNA"/>
</dbReference>
<name>A0AAN6ZEW3_9PEZI</name>
<evidence type="ECO:0000256" key="2">
    <source>
        <dbReference type="ARBA" id="ARBA00022692"/>
    </source>
</evidence>
<dbReference type="GO" id="GO:0016020">
    <property type="term" value="C:membrane"/>
    <property type="evidence" value="ECO:0007669"/>
    <property type="project" value="UniProtKB-SubCell"/>
</dbReference>
<evidence type="ECO:0000256" key="1">
    <source>
        <dbReference type="ARBA" id="ARBA00004141"/>
    </source>
</evidence>
<proteinExistence type="inferred from homology"/>
<evidence type="ECO:0000256" key="4">
    <source>
        <dbReference type="ARBA" id="ARBA00023136"/>
    </source>
</evidence>
<dbReference type="InterPro" id="IPR013901">
    <property type="entry name" value="Anthrone_oxy"/>
</dbReference>
<evidence type="ECO:0000256" key="5">
    <source>
        <dbReference type="ARBA" id="ARBA00034313"/>
    </source>
</evidence>
<feature type="transmembrane region" description="Helical" evidence="6">
    <location>
        <begin position="107"/>
        <end position="126"/>
    </location>
</feature>
<organism evidence="7 8">
    <name type="scientific">Trichocladium antarcticum</name>
    <dbReference type="NCBI Taxonomy" id="1450529"/>
    <lineage>
        <taxon>Eukaryota</taxon>
        <taxon>Fungi</taxon>
        <taxon>Dikarya</taxon>
        <taxon>Ascomycota</taxon>
        <taxon>Pezizomycotina</taxon>
        <taxon>Sordariomycetes</taxon>
        <taxon>Sordariomycetidae</taxon>
        <taxon>Sordariales</taxon>
        <taxon>Chaetomiaceae</taxon>
        <taxon>Trichocladium</taxon>
    </lineage>
</organism>
<reference evidence="7" key="1">
    <citation type="journal article" date="2023" name="Mol. Phylogenet. Evol.">
        <title>Genome-scale phylogeny and comparative genomics of the fungal order Sordariales.</title>
        <authorList>
            <person name="Hensen N."/>
            <person name="Bonometti L."/>
            <person name="Westerberg I."/>
            <person name="Brannstrom I.O."/>
            <person name="Guillou S."/>
            <person name="Cros-Aarteil S."/>
            <person name="Calhoun S."/>
            <person name="Haridas S."/>
            <person name="Kuo A."/>
            <person name="Mondo S."/>
            <person name="Pangilinan J."/>
            <person name="Riley R."/>
            <person name="LaButti K."/>
            <person name="Andreopoulos B."/>
            <person name="Lipzen A."/>
            <person name="Chen C."/>
            <person name="Yan M."/>
            <person name="Daum C."/>
            <person name="Ng V."/>
            <person name="Clum A."/>
            <person name="Steindorff A."/>
            <person name="Ohm R.A."/>
            <person name="Martin F."/>
            <person name="Silar P."/>
            <person name="Natvig D.O."/>
            <person name="Lalanne C."/>
            <person name="Gautier V."/>
            <person name="Ament-Velasquez S.L."/>
            <person name="Kruys A."/>
            <person name="Hutchinson M.I."/>
            <person name="Powell A.J."/>
            <person name="Barry K."/>
            <person name="Miller A.N."/>
            <person name="Grigoriev I.V."/>
            <person name="Debuchy R."/>
            <person name="Gladieux P."/>
            <person name="Hiltunen Thoren M."/>
            <person name="Johannesson H."/>
        </authorList>
    </citation>
    <scope>NUCLEOTIDE SEQUENCE</scope>
    <source>
        <strain evidence="7">CBS 123565</strain>
    </source>
</reference>
<gene>
    <name evidence="7" type="ORF">BT67DRAFT_441573</name>
</gene>
<keyword evidence="2 6" id="KW-0812">Transmembrane</keyword>
<evidence type="ECO:0000313" key="7">
    <source>
        <dbReference type="EMBL" id="KAK4135141.1"/>
    </source>
</evidence>
<evidence type="ECO:0000256" key="6">
    <source>
        <dbReference type="SAM" id="Phobius"/>
    </source>
</evidence>
<protein>
    <submittedName>
        <fullName evidence="7">Uncharacterized protein</fullName>
    </submittedName>
</protein>
<evidence type="ECO:0000313" key="8">
    <source>
        <dbReference type="Proteomes" id="UP001304895"/>
    </source>
</evidence>
<dbReference type="PANTHER" id="PTHR35042">
    <property type="entry name" value="ANTHRONE OXYGENASE ENCC"/>
    <property type="match status" value="1"/>
</dbReference>
<dbReference type="Pfam" id="PF08592">
    <property type="entry name" value="Anthrone_oxy"/>
    <property type="match status" value="1"/>
</dbReference>
<keyword evidence="3 6" id="KW-1133">Transmembrane helix</keyword>
<comment type="caution">
    <text evidence="7">The sequence shown here is derived from an EMBL/GenBank/DDBJ whole genome shotgun (WGS) entry which is preliminary data.</text>
</comment>
<evidence type="ECO:0000256" key="3">
    <source>
        <dbReference type="ARBA" id="ARBA00022989"/>
    </source>
</evidence>
<accession>A0AAN6ZEW3</accession>
<dbReference type="Proteomes" id="UP001304895">
    <property type="component" value="Unassembled WGS sequence"/>
</dbReference>
<keyword evidence="8" id="KW-1185">Reference proteome</keyword>
<reference evidence="7" key="2">
    <citation type="submission" date="2023-05" db="EMBL/GenBank/DDBJ databases">
        <authorList>
            <consortium name="Lawrence Berkeley National Laboratory"/>
            <person name="Steindorff A."/>
            <person name="Hensen N."/>
            <person name="Bonometti L."/>
            <person name="Westerberg I."/>
            <person name="Brannstrom I.O."/>
            <person name="Guillou S."/>
            <person name="Cros-Aarteil S."/>
            <person name="Calhoun S."/>
            <person name="Haridas S."/>
            <person name="Kuo A."/>
            <person name="Mondo S."/>
            <person name="Pangilinan J."/>
            <person name="Riley R."/>
            <person name="Labutti K."/>
            <person name="Andreopoulos B."/>
            <person name="Lipzen A."/>
            <person name="Chen C."/>
            <person name="Yanf M."/>
            <person name="Daum C."/>
            <person name="Ng V."/>
            <person name="Clum A."/>
            <person name="Ohm R."/>
            <person name="Martin F."/>
            <person name="Silar P."/>
            <person name="Natvig D."/>
            <person name="Lalanne C."/>
            <person name="Gautier V."/>
            <person name="Ament-Velasquez S.L."/>
            <person name="Kruys A."/>
            <person name="Hutchinson M.I."/>
            <person name="Powell A.J."/>
            <person name="Barry K."/>
            <person name="Miller A.N."/>
            <person name="Grigoriev I.V."/>
            <person name="Debuchy R."/>
            <person name="Gladieux P."/>
            <person name="Thoren M.H."/>
            <person name="Johannesson H."/>
        </authorList>
    </citation>
    <scope>NUCLEOTIDE SEQUENCE</scope>
    <source>
        <strain evidence="7">CBS 123565</strain>
    </source>
</reference>
<comment type="subcellular location">
    <subcellularLocation>
        <location evidence="1">Membrane</location>
        <topology evidence="1">Multi-pass membrane protein</topology>
    </subcellularLocation>
</comment>
<sequence length="180" mass="19655">MGNSPPNAILGPAIACSFILFGNAMTQSSTTVPALLVDFPRPSCSCPALASAARHLGRQWRICRAADRFVFRPINTLSVAGYVCASWIARRRRDGELLAGGTGGTRWVVYALAAACHVVGMVHAAVNMRWLEERILELEDGVDAVLAEWYVRRWGVGNLLRVFMPLLAGSMALRARLRDC</sequence>
<dbReference type="PANTHER" id="PTHR35042:SF1">
    <property type="entry name" value="DUF1772-DOMAIN-CONTAINING PROTEIN"/>
    <property type="match status" value="1"/>
</dbReference>
<keyword evidence="4 6" id="KW-0472">Membrane</keyword>